<dbReference type="InterPro" id="IPR036390">
    <property type="entry name" value="WH_DNA-bd_sf"/>
</dbReference>
<name>A0ABX5LWF2_9GAMM</name>
<evidence type="ECO:0000256" key="1">
    <source>
        <dbReference type="ARBA" id="ARBA00009437"/>
    </source>
</evidence>
<evidence type="ECO:0000256" key="4">
    <source>
        <dbReference type="ARBA" id="ARBA00023163"/>
    </source>
</evidence>
<dbReference type="EMBL" id="LAPT01000073">
    <property type="protein sequence ID" value="PXF30542.1"/>
    <property type="molecule type" value="Genomic_DNA"/>
</dbReference>
<dbReference type="PRINTS" id="PR00039">
    <property type="entry name" value="HTHLYSR"/>
</dbReference>
<dbReference type="Proteomes" id="UP000248090">
    <property type="component" value="Unassembled WGS sequence"/>
</dbReference>
<dbReference type="PANTHER" id="PTHR30537:SF26">
    <property type="entry name" value="GLYCINE CLEAVAGE SYSTEM TRANSCRIPTIONAL ACTIVATOR"/>
    <property type="match status" value="1"/>
</dbReference>
<dbReference type="PROSITE" id="PS50931">
    <property type="entry name" value="HTH_LYSR"/>
    <property type="match status" value="1"/>
</dbReference>
<keyword evidence="2" id="KW-0805">Transcription regulation</keyword>
<keyword evidence="3" id="KW-0238">DNA-binding</keyword>
<dbReference type="RefSeq" id="WP_110188001.1">
    <property type="nucleotide sequence ID" value="NZ_CP177354.1"/>
</dbReference>
<dbReference type="InterPro" id="IPR000847">
    <property type="entry name" value="LysR_HTH_N"/>
</dbReference>
<evidence type="ECO:0000313" key="6">
    <source>
        <dbReference type="EMBL" id="PXF30542.1"/>
    </source>
</evidence>
<dbReference type="SUPFAM" id="SSF46785">
    <property type="entry name" value="Winged helix' DNA-binding domain"/>
    <property type="match status" value="1"/>
</dbReference>
<dbReference type="InterPro" id="IPR058163">
    <property type="entry name" value="LysR-type_TF_proteobact-type"/>
</dbReference>
<dbReference type="SUPFAM" id="SSF53850">
    <property type="entry name" value="Periplasmic binding protein-like II"/>
    <property type="match status" value="1"/>
</dbReference>
<dbReference type="Pfam" id="PF03466">
    <property type="entry name" value="LysR_substrate"/>
    <property type="match status" value="1"/>
</dbReference>
<accession>A0ABX5LWF2</accession>
<dbReference type="CDD" id="cd08432">
    <property type="entry name" value="PBP2_GcdR_TrpI_HvrB_AmpR_like"/>
    <property type="match status" value="1"/>
</dbReference>
<proteinExistence type="inferred from homology"/>
<evidence type="ECO:0000313" key="7">
    <source>
        <dbReference type="Proteomes" id="UP000248090"/>
    </source>
</evidence>
<dbReference type="PANTHER" id="PTHR30537">
    <property type="entry name" value="HTH-TYPE TRANSCRIPTIONAL REGULATOR"/>
    <property type="match status" value="1"/>
</dbReference>
<comment type="similarity">
    <text evidence="1">Belongs to the LysR transcriptional regulatory family.</text>
</comment>
<keyword evidence="7" id="KW-1185">Reference proteome</keyword>
<comment type="caution">
    <text evidence="6">The sequence shown here is derived from an EMBL/GenBank/DDBJ whole genome shotgun (WGS) entry which is preliminary data.</text>
</comment>
<reference evidence="6 7" key="1">
    <citation type="submission" date="2015-03" db="EMBL/GenBank/DDBJ databases">
        <authorList>
            <person name="Krishnan R."/>
            <person name="Midha S."/>
            <person name="Patil P.B."/>
            <person name="Rameshkumar N."/>
        </authorList>
    </citation>
    <scope>NUCLEOTIDE SEQUENCE [LARGE SCALE GENOMIC DNA]</scope>
    <source>
        <strain evidence="6 7">L1E11</strain>
    </source>
</reference>
<organism evidence="6 7">
    <name type="scientific">Pokkaliibacter plantistimulans</name>
    <dbReference type="NCBI Taxonomy" id="1635171"/>
    <lineage>
        <taxon>Bacteria</taxon>
        <taxon>Pseudomonadati</taxon>
        <taxon>Pseudomonadota</taxon>
        <taxon>Gammaproteobacteria</taxon>
        <taxon>Oceanospirillales</taxon>
        <taxon>Balneatrichaceae</taxon>
        <taxon>Pokkaliibacter</taxon>
    </lineage>
</organism>
<evidence type="ECO:0000259" key="5">
    <source>
        <dbReference type="PROSITE" id="PS50931"/>
    </source>
</evidence>
<keyword evidence="4" id="KW-0804">Transcription</keyword>
<sequence>MSKRLPPLKTLHTFLVTAEHLNFTRAAEQLHLTQGAVSRQISNLEDYLGYTLFSRQARGLAMTREGEAILPGLQQAFELISTTLQPRASASDALLNIKLPTCAMRWFMPRLQRFQEQYPEQQFAVATTIDHGVQFDQENFAAAVLYCRQPPKGVEAVQLFREHMTPVCIPSLIRPAQPLLQTSDLLHYPLLHPSRDQHDWRQWLLQFNGPALSPARSYQFDTLDLAINAALQGMGVTMGDRTLVEEELQRGTLITPFPDSWMETGFSYYLVYPARHRSQLQPLARWLTDR</sequence>
<feature type="domain" description="HTH lysR-type" evidence="5">
    <location>
        <begin position="6"/>
        <end position="63"/>
    </location>
</feature>
<dbReference type="Gene3D" id="1.10.10.10">
    <property type="entry name" value="Winged helix-like DNA-binding domain superfamily/Winged helix DNA-binding domain"/>
    <property type="match status" value="1"/>
</dbReference>
<dbReference type="InterPro" id="IPR036388">
    <property type="entry name" value="WH-like_DNA-bd_sf"/>
</dbReference>
<gene>
    <name evidence="6" type="ORF">WH50_14655</name>
</gene>
<evidence type="ECO:0000256" key="2">
    <source>
        <dbReference type="ARBA" id="ARBA00023015"/>
    </source>
</evidence>
<dbReference type="Pfam" id="PF00126">
    <property type="entry name" value="HTH_1"/>
    <property type="match status" value="1"/>
</dbReference>
<evidence type="ECO:0000256" key="3">
    <source>
        <dbReference type="ARBA" id="ARBA00023125"/>
    </source>
</evidence>
<dbReference type="InterPro" id="IPR005119">
    <property type="entry name" value="LysR_subst-bd"/>
</dbReference>
<dbReference type="Gene3D" id="3.40.190.10">
    <property type="entry name" value="Periplasmic binding protein-like II"/>
    <property type="match status" value="2"/>
</dbReference>
<protein>
    <recommendedName>
        <fullName evidence="5">HTH lysR-type domain-containing protein</fullName>
    </recommendedName>
</protein>